<dbReference type="AlphaFoldDB" id="A0A2P5C387"/>
<evidence type="ECO:0000313" key="8">
    <source>
        <dbReference type="Proteomes" id="UP000237000"/>
    </source>
</evidence>
<dbReference type="PANTHER" id="PTHR45931">
    <property type="entry name" value="SI:CH211-59O9.10"/>
    <property type="match status" value="1"/>
</dbReference>
<gene>
    <name evidence="7" type="ORF">TorRG33x02_299270</name>
</gene>
<proteinExistence type="predicted"/>
<dbReference type="SUPFAM" id="SSF57850">
    <property type="entry name" value="RING/U-box"/>
    <property type="match status" value="1"/>
</dbReference>
<evidence type="ECO:0000256" key="5">
    <source>
        <dbReference type="SAM" id="MobiDB-lite"/>
    </source>
</evidence>
<dbReference type="InterPro" id="IPR013083">
    <property type="entry name" value="Znf_RING/FYVE/PHD"/>
</dbReference>
<organism evidence="7 8">
    <name type="scientific">Trema orientale</name>
    <name type="common">Charcoal tree</name>
    <name type="synonym">Celtis orientalis</name>
    <dbReference type="NCBI Taxonomy" id="63057"/>
    <lineage>
        <taxon>Eukaryota</taxon>
        <taxon>Viridiplantae</taxon>
        <taxon>Streptophyta</taxon>
        <taxon>Embryophyta</taxon>
        <taxon>Tracheophyta</taxon>
        <taxon>Spermatophyta</taxon>
        <taxon>Magnoliopsida</taxon>
        <taxon>eudicotyledons</taxon>
        <taxon>Gunneridae</taxon>
        <taxon>Pentapetalae</taxon>
        <taxon>rosids</taxon>
        <taxon>fabids</taxon>
        <taxon>Rosales</taxon>
        <taxon>Cannabaceae</taxon>
        <taxon>Trema</taxon>
    </lineage>
</organism>
<evidence type="ECO:0000259" key="6">
    <source>
        <dbReference type="PROSITE" id="PS50089"/>
    </source>
</evidence>
<dbReference type="InParanoid" id="A0A2P5C387"/>
<dbReference type="PROSITE" id="PS50089">
    <property type="entry name" value="ZF_RING_2"/>
    <property type="match status" value="1"/>
</dbReference>
<dbReference type="GO" id="GO:0061630">
    <property type="term" value="F:ubiquitin protein ligase activity"/>
    <property type="evidence" value="ECO:0007669"/>
    <property type="project" value="TreeGrafter"/>
</dbReference>
<protein>
    <submittedName>
        <fullName evidence="7">43kDa postsynaptic protein</fullName>
    </submittedName>
</protein>
<dbReference type="InterPro" id="IPR001841">
    <property type="entry name" value="Znf_RING"/>
</dbReference>
<comment type="caution">
    <text evidence="7">The sequence shown here is derived from an EMBL/GenBank/DDBJ whole genome shotgun (WGS) entry which is preliminary data.</text>
</comment>
<dbReference type="GO" id="GO:0006511">
    <property type="term" value="P:ubiquitin-dependent protein catabolic process"/>
    <property type="evidence" value="ECO:0007669"/>
    <property type="project" value="TreeGrafter"/>
</dbReference>
<keyword evidence="1" id="KW-0479">Metal-binding</keyword>
<dbReference type="EMBL" id="JXTC01000420">
    <property type="protein sequence ID" value="PON55540.1"/>
    <property type="molecule type" value="Genomic_DNA"/>
</dbReference>
<dbReference type="SMART" id="SM00184">
    <property type="entry name" value="RING"/>
    <property type="match status" value="1"/>
</dbReference>
<dbReference type="PANTHER" id="PTHR45931:SF16">
    <property type="entry name" value="RING_U-BOX SUPERFAMILY PROTEIN"/>
    <property type="match status" value="1"/>
</dbReference>
<feature type="region of interest" description="Disordered" evidence="5">
    <location>
        <begin position="53"/>
        <end position="72"/>
    </location>
</feature>
<dbReference type="GO" id="GO:0008270">
    <property type="term" value="F:zinc ion binding"/>
    <property type="evidence" value="ECO:0007669"/>
    <property type="project" value="UniProtKB-KW"/>
</dbReference>
<sequence length="234" mass="26921">MAITRRVITEFKVDVMHESTIEAQLDVNSGTTSFNPIVQLSIHPNSIHYECHRHSPNGDDQHHHHTQTRITGPTTELRLSTRDDDLKIVFSKLLELLASLQVSLLKKIAISARIFDGIVDNLLEYNRLSHGFTNTSKWVMSVELEVSSVILYSDEYWREYCHMVPASESSLADLVRRTLLDSSENLTCTICLEQIDEGFTVTRMPCMHEFHEICLVRWLSTSHYCPLCRFKMPT</sequence>
<keyword evidence="3" id="KW-0862">Zinc</keyword>
<evidence type="ECO:0000256" key="2">
    <source>
        <dbReference type="ARBA" id="ARBA00022771"/>
    </source>
</evidence>
<evidence type="ECO:0000256" key="3">
    <source>
        <dbReference type="ARBA" id="ARBA00022833"/>
    </source>
</evidence>
<dbReference type="GO" id="GO:0005634">
    <property type="term" value="C:nucleus"/>
    <property type="evidence" value="ECO:0007669"/>
    <property type="project" value="TreeGrafter"/>
</dbReference>
<evidence type="ECO:0000256" key="4">
    <source>
        <dbReference type="PROSITE-ProRule" id="PRU00175"/>
    </source>
</evidence>
<evidence type="ECO:0000256" key="1">
    <source>
        <dbReference type="ARBA" id="ARBA00022723"/>
    </source>
</evidence>
<dbReference type="InterPro" id="IPR051834">
    <property type="entry name" value="RING_finger_E3_ligase"/>
</dbReference>
<dbReference type="Gene3D" id="3.30.40.10">
    <property type="entry name" value="Zinc/RING finger domain, C3HC4 (zinc finger)"/>
    <property type="match status" value="1"/>
</dbReference>
<feature type="compositionally biased region" description="Basic and acidic residues" evidence="5">
    <location>
        <begin position="53"/>
        <end position="62"/>
    </location>
</feature>
<evidence type="ECO:0000313" key="7">
    <source>
        <dbReference type="EMBL" id="PON55540.1"/>
    </source>
</evidence>
<dbReference type="STRING" id="63057.A0A2P5C387"/>
<reference evidence="8" key="1">
    <citation type="submission" date="2016-06" db="EMBL/GenBank/DDBJ databases">
        <title>Parallel loss of symbiosis genes in relatives of nitrogen-fixing non-legume Parasponia.</title>
        <authorList>
            <person name="Van Velzen R."/>
            <person name="Holmer R."/>
            <person name="Bu F."/>
            <person name="Rutten L."/>
            <person name="Van Zeijl A."/>
            <person name="Liu W."/>
            <person name="Santuari L."/>
            <person name="Cao Q."/>
            <person name="Sharma T."/>
            <person name="Shen D."/>
            <person name="Roswanjaya Y."/>
            <person name="Wardhani T."/>
            <person name="Kalhor M.S."/>
            <person name="Jansen J."/>
            <person name="Van den Hoogen J."/>
            <person name="Gungor B."/>
            <person name="Hartog M."/>
            <person name="Hontelez J."/>
            <person name="Verver J."/>
            <person name="Yang W.-C."/>
            <person name="Schijlen E."/>
            <person name="Repin R."/>
            <person name="Schilthuizen M."/>
            <person name="Schranz E."/>
            <person name="Heidstra R."/>
            <person name="Miyata K."/>
            <person name="Fedorova E."/>
            <person name="Kohlen W."/>
            <person name="Bisseling T."/>
            <person name="Smit S."/>
            <person name="Geurts R."/>
        </authorList>
    </citation>
    <scope>NUCLEOTIDE SEQUENCE [LARGE SCALE GENOMIC DNA]</scope>
    <source>
        <strain evidence="8">cv. RG33-2</strain>
    </source>
</reference>
<dbReference type="Pfam" id="PF13639">
    <property type="entry name" value="zf-RING_2"/>
    <property type="match status" value="1"/>
</dbReference>
<feature type="domain" description="RING-type" evidence="6">
    <location>
        <begin position="188"/>
        <end position="229"/>
    </location>
</feature>
<keyword evidence="8" id="KW-1185">Reference proteome</keyword>
<accession>A0A2P5C387</accession>
<dbReference type="Proteomes" id="UP000237000">
    <property type="component" value="Unassembled WGS sequence"/>
</dbReference>
<keyword evidence="2 4" id="KW-0863">Zinc-finger</keyword>
<name>A0A2P5C387_TREOI</name>
<dbReference type="OrthoDB" id="1158218at2759"/>